<dbReference type="Pfam" id="PF02576">
    <property type="entry name" value="RimP_N"/>
    <property type="match status" value="1"/>
</dbReference>
<sequence>MSVNADSGQAQRDRRGPGHQTRAALMRLLEPVIVDAGFDLEDVLVTPAGRRRQVRVIVDGDEGVSLDDVAVVSQKISAVLDDGEAMGSGPYVLEVTSPGVDRPLTQPRHWRRARGRLVRATLSGGEEITGRVTAADDETVVFDADGHERRIAHDELVRGLVQVEFNRRGDDDPVGDED</sequence>
<dbReference type="EMBL" id="VFOZ01000001">
    <property type="protein sequence ID" value="TQL95095.1"/>
    <property type="molecule type" value="Genomic_DNA"/>
</dbReference>
<dbReference type="InterPro" id="IPR003728">
    <property type="entry name" value="Ribosome_maturation_RimP"/>
</dbReference>
<dbReference type="GO" id="GO:0006412">
    <property type="term" value="P:translation"/>
    <property type="evidence" value="ECO:0007669"/>
    <property type="project" value="TreeGrafter"/>
</dbReference>
<keyword evidence="8" id="KW-1185">Reference proteome</keyword>
<dbReference type="RefSeq" id="WP_141952951.1">
    <property type="nucleotide sequence ID" value="NZ_VFOZ01000001.1"/>
</dbReference>
<dbReference type="InterPro" id="IPR028989">
    <property type="entry name" value="RimP_N"/>
</dbReference>
<comment type="caution">
    <text evidence="7">The sequence shown here is derived from an EMBL/GenBank/DDBJ whole genome shotgun (WGS) entry which is preliminary data.</text>
</comment>
<evidence type="ECO:0000256" key="2">
    <source>
        <dbReference type="ARBA" id="ARBA00022517"/>
    </source>
</evidence>
<evidence type="ECO:0000313" key="7">
    <source>
        <dbReference type="EMBL" id="TQL95095.1"/>
    </source>
</evidence>
<dbReference type="HAMAP" id="MF_01077">
    <property type="entry name" value="RimP"/>
    <property type="match status" value="1"/>
</dbReference>
<evidence type="ECO:0000259" key="5">
    <source>
        <dbReference type="Pfam" id="PF02576"/>
    </source>
</evidence>
<dbReference type="SUPFAM" id="SSF74942">
    <property type="entry name" value="YhbC-like, C-terminal domain"/>
    <property type="match status" value="1"/>
</dbReference>
<keyword evidence="1 3" id="KW-0963">Cytoplasm</keyword>
<dbReference type="PANTHER" id="PTHR33867">
    <property type="entry name" value="RIBOSOME MATURATION FACTOR RIMP"/>
    <property type="match status" value="1"/>
</dbReference>
<dbReference type="NCBIfam" id="NF000930">
    <property type="entry name" value="PRK00092.2-2"/>
    <property type="match status" value="1"/>
</dbReference>
<dbReference type="Gene3D" id="3.30.300.70">
    <property type="entry name" value="RimP-like superfamily, N-terminal"/>
    <property type="match status" value="1"/>
</dbReference>
<dbReference type="InterPro" id="IPR036847">
    <property type="entry name" value="RimP_C_sf"/>
</dbReference>
<dbReference type="PANTHER" id="PTHR33867:SF1">
    <property type="entry name" value="RIBOSOME MATURATION FACTOR RIMP"/>
    <property type="match status" value="1"/>
</dbReference>
<organism evidence="7 8">
    <name type="scientific">Actinoallomurus bryophytorum</name>
    <dbReference type="NCBI Taxonomy" id="1490222"/>
    <lineage>
        <taxon>Bacteria</taxon>
        <taxon>Bacillati</taxon>
        <taxon>Actinomycetota</taxon>
        <taxon>Actinomycetes</taxon>
        <taxon>Streptosporangiales</taxon>
        <taxon>Thermomonosporaceae</taxon>
        <taxon>Actinoallomurus</taxon>
    </lineage>
</organism>
<keyword evidence="2 3" id="KW-0690">Ribosome biogenesis</keyword>
<dbReference type="GO" id="GO:0005829">
    <property type="term" value="C:cytosol"/>
    <property type="evidence" value="ECO:0007669"/>
    <property type="project" value="TreeGrafter"/>
</dbReference>
<dbReference type="SUPFAM" id="SSF75420">
    <property type="entry name" value="YhbC-like, N-terminal domain"/>
    <property type="match status" value="1"/>
</dbReference>
<dbReference type="Proteomes" id="UP000316096">
    <property type="component" value="Unassembled WGS sequence"/>
</dbReference>
<comment type="subcellular location">
    <subcellularLocation>
        <location evidence="3">Cytoplasm</location>
    </subcellularLocation>
</comment>
<proteinExistence type="inferred from homology"/>
<dbReference type="InterPro" id="IPR028998">
    <property type="entry name" value="RimP_C"/>
</dbReference>
<evidence type="ECO:0000313" key="8">
    <source>
        <dbReference type="Proteomes" id="UP000316096"/>
    </source>
</evidence>
<dbReference type="AlphaFoldDB" id="A0A543CDC7"/>
<evidence type="ECO:0000256" key="1">
    <source>
        <dbReference type="ARBA" id="ARBA00022490"/>
    </source>
</evidence>
<reference evidence="7 8" key="1">
    <citation type="submission" date="2019-06" db="EMBL/GenBank/DDBJ databases">
        <title>Sequencing the genomes of 1000 actinobacteria strains.</title>
        <authorList>
            <person name="Klenk H.-P."/>
        </authorList>
    </citation>
    <scope>NUCLEOTIDE SEQUENCE [LARGE SCALE GENOMIC DNA]</scope>
    <source>
        <strain evidence="7 8">DSM 102200</strain>
    </source>
</reference>
<dbReference type="CDD" id="cd01734">
    <property type="entry name" value="YlxS_C"/>
    <property type="match status" value="1"/>
</dbReference>
<feature type="domain" description="Ribosome maturation factor RimP C-terminal" evidence="6">
    <location>
        <begin position="104"/>
        <end position="165"/>
    </location>
</feature>
<feature type="domain" description="Ribosome maturation factor RimP N-terminal" evidence="5">
    <location>
        <begin position="28"/>
        <end position="101"/>
    </location>
</feature>
<dbReference type="InterPro" id="IPR035956">
    <property type="entry name" value="RimP_N_sf"/>
</dbReference>
<evidence type="ECO:0000256" key="3">
    <source>
        <dbReference type="HAMAP-Rule" id="MF_01077"/>
    </source>
</evidence>
<dbReference type="GO" id="GO:0000028">
    <property type="term" value="P:ribosomal small subunit assembly"/>
    <property type="evidence" value="ECO:0007669"/>
    <property type="project" value="TreeGrafter"/>
</dbReference>
<evidence type="ECO:0000256" key="4">
    <source>
        <dbReference type="SAM" id="MobiDB-lite"/>
    </source>
</evidence>
<comment type="similarity">
    <text evidence="3">Belongs to the RimP family.</text>
</comment>
<name>A0A543CDC7_9ACTN</name>
<comment type="function">
    <text evidence="3">Required for maturation of 30S ribosomal subunits.</text>
</comment>
<protein>
    <recommendedName>
        <fullName evidence="3">Ribosome maturation factor RimP</fullName>
    </recommendedName>
</protein>
<feature type="compositionally biased region" description="Polar residues" evidence="4">
    <location>
        <begin position="1"/>
        <end position="10"/>
    </location>
</feature>
<dbReference type="Pfam" id="PF17384">
    <property type="entry name" value="DUF150_C"/>
    <property type="match status" value="1"/>
</dbReference>
<dbReference type="OrthoDB" id="9805006at2"/>
<gene>
    <name evidence="3" type="primary">rimP</name>
    <name evidence="7" type="ORF">FB559_0590</name>
</gene>
<evidence type="ECO:0000259" key="6">
    <source>
        <dbReference type="Pfam" id="PF17384"/>
    </source>
</evidence>
<feature type="region of interest" description="Disordered" evidence="4">
    <location>
        <begin position="1"/>
        <end position="20"/>
    </location>
</feature>
<accession>A0A543CDC7</accession>